<gene>
    <name evidence="3" type="ORF">NDI89_12525</name>
</gene>
<dbReference type="InterPro" id="IPR015943">
    <property type="entry name" value="WD40/YVTN_repeat-like_dom_sf"/>
</dbReference>
<dbReference type="PANTHER" id="PTHR34512:SF30">
    <property type="entry name" value="OUTER MEMBRANE PROTEIN ASSEMBLY FACTOR BAMB"/>
    <property type="match status" value="1"/>
</dbReference>
<evidence type="ECO:0000313" key="4">
    <source>
        <dbReference type="Proteomes" id="UP001154061"/>
    </source>
</evidence>
<feature type="region of interest" description="Disordered" evidence="1">
    <location>
        <begin position="26"/>
        <end position="53"/>
    </location>
</feature>
<feature type="domain" description="Pyrrolo-quinoline quinone repeat" evidence="2">
    <location>
        <begin position="209"/>
        <end position="315"/>
    </location>
</feature>
<dbReference type="RefSeq" id="WP_277521956.1">
    <property type="nucleotide sequence ID" value="NZ_JAMQOT010000004.1"/>
</dbReference>
<accession>A0A9Q4KYP0</accession>
<dbReference type="SUPFAM" id="SSF50998">
    <property type="entry name" value="Quinoprotein alcohol dehydrogenase-like"/>
    <property type="match status" value="1"/>
</dbReference>
<protein>
    <submittedName>
        <fullName evidence="3">PQQ-binding-like beta-propeller repeat protein</fullName>
    </submittedName>
</protein>
<proteinExistence type="predicted"/>
<dbReference type="InterPro" id="IPR002372">
    <property type="entry name" value="PQQ_rpt_dom"/>
</dbReference>
<dbReference type="InterPro" id="IPR011047">
    <property type="entry name" value="Quinoprotein_ADH-like_sf"/>
</dbReference>
<feature type="domain" description="Pyrrolo-quinoline quinone repeat" evidence="2">
    <location>
        <begin position="56"/>
        <end position="104"/>
    </location>
</feature>
<dbReference type="Pfam" id="PF13360">
    <property type="entry name" value="PQQ_2"/>
    <property type="match status" value="3"/>
</dbReference>
<dbReference type="Proteomes" id="UP001154061">
    <property type="component" value="Unassembled WGS sequence"/>
</dbReference>
<dbReference type="AlphaFoldDB" id="A0A9Q4KYP0"/>
<reference evidence="3" key="1">
    <citation type="submission" date="2022-06" db="EMBL/GenBank/DDBJ databases">
        <title>Natrinema sp. a new haloarchaeum isolate from saline soil.</title>
        <authorList>
            <person name="Strakova D."/>
            <person name="Galisteo C."/>
            <person name="Sanchez-Porro C."/>
            <person name="Ventosa A."/>
        </authorList>
    </citation>
    <scope>NUCLEOTIDE SEQUENCE</scope>
    <source>
        <strain evidence="3">S1CR25-10</strain>
    </source>
</reference>
<evidence type="ECO:0000259" key="2">
    <source>
        <dbReference type="Pfam" id="PF13360"/>
    </source>
</evidence>
<comment type="caution">
    <text evidence="3">The sequence shown here is derived from an EMBL/GenBank/DDBJ whole genome shotgun (WGS) entry which is preliminary data.</text>
</comment>
<evidence type="ECO:0000256" key="1">
    <source>
        <dbReference type="SAM" id="MobiDB-lite"/>
    </source>
</evidence>
<dbReference type="SMART" id="SM00564">
    <property type="entry name" value="PQQ"/>
    <property type="match status" value="6"/>
</dbReference>
<feature type="domain" description="Pyrrolo-quinoline quinone repeat" evidence="2">
    <location>
        <begin position="109"/>
        <end position="179"/>
    </location>
</feature>
<dbReference type="PANTHER" id="PTHR34512">
    <property type="entry name" value="CELL SURFACE PROTEIN"/>
    <property type="match status" value="1"/>
</dbReference>
<dbReference type="InterPro" id="IPR018391">
    <property type="entry name" value="PQQ_b-propeller_rpt"/>
</dbReference>
<organism evidence="3 4">
    <name type="scientific">Natrinema salsiterrestre</name>
    <dbReference type="NCBI Taxonomy" id="2950540"/>
    <lineage>
        <taxon>Archaea</taxon>
        <taxon>Methanobacteriati</taxon>
        <taxon>Methanobacteriota</taxon>
        <taxon>Stenosarchaea group</taxon>
        <taxon>Halobacteria</taxon>
        <taxon>Halobacteriales</taxon>
        <taxon>Natrialbaceae</taxon>
        <taxon>Natrinema</taxon>
    </lineage>
</organism>
<sequence>MSRGVSRRAAIATAAITVATSGCLRPELGEQNSSNGSEATEGNVSPTRADPPAVEEPWTFRAQAGMATPPTLAGESLFAGSVDDSLYALDAATGEQRWAFDVGDEPRLVHVAGEEVFVTSSRETYGLGVATGEERFHADVGVNLSRPIVTGDTLYLADDSTFYALDRRDGSERWSFRGKGTLGYGATERDGIIVTTDQGDVDRLPNDVSTVYGLDAESGEVLWETPIEDDALISEVAFGDGVATIAGRYGLVAGFDAETGEIVWEHAVEKGGNHPQTPIAARGRVYFTVGATTYALEQDTGAVVWEARGGGSDVRYRDGRIYVAPNGLTLLGYDADDGRKLFEQRLDPRMERRPPAISDSAIYYVDGAVQAVPRDNEVQAQ</sequence>
<dbReference type="Gene3D" id="2.130.10.10">
    <property type="entry name" value="YVTN repeat-like/Quinoprotein amine dehydrogenase"/>
    <property type="match status" value="2"/>
</dbReference>
<name>A0A9Q4KYP0_9EURY</name>
<feature type="compositionally biased region" description="Polar residues" evidence="1">
    <location>
        <begin position="30"/>
        <end position="46"/>
    </location>
</feature>
<dbReference type="PROSITE" id="PS51257">
    <property type="entry name" value="PROKAR_LIPOPROTEIN"/>
    <property type="match status" value="1"/>
</dbReference>
<dbReference type="EMBL" id="JAMQOT010000004">
    <property type="protein sequence ID" value="MDF9746408.1"/>
    <property type="molecule type" value="Genomic_DNA"/>
</dbReference>
<keyword evidence="4" id="KW-1185">Reference proteome</keyword>
<evidence type="ECO:0000313" key="3">
    <source>
        <dbReference type="EMBL" id="MDF9746408.1"/>
    </source>
</evidence>